<dbReference type="PROSITE" id="PS51292">
    <property type="entry name" value="ZF_RING_CH"/>
    <property type="match status" value="1"/>
</dbReference>
<sequence>MRSSEVDVEVSLCRFCFDHGSVDDRDDPLIRPCACRGGQEYIHANCLLRWQRVVLIAQPTHPAYWRDDDRSNVCGVCKTTFKTPPPSRLTLMSSFTGAEIAAMVDEDFLLVSHAAFSERLKEKLQDMTAGLRRICGYEHWIDGTYLITKVRERERDSSDEEQGDRSDSNAERDAGDADAGRGDAGEDLIVAVNLNGRKDLDEVVRGESRLFELVDGGRVDGRRAHFVLNDDGAFVETSDGDDEDEDSDGEVGDEMEENAEEREGQGARENEHQVADAEDEGERNDDDAEGERGNAGRRRVRAGNRDRRGGVLMHHLRQLLSPFGPIYDVYQRYRRRVVLSEAFESVAREYNVSVDDVKAGVEVESFTGGPCDDDEVSLCLVVGVDDDLGYAKFDDGIERAMSLAFKTYRDSLRGDDEREIPGSIVKTMDNSRERVGVLTEFDDELKSWKIATTVGLLKRTRDAFEIIQRVSAVKLLVFFGDARWSRSQLLGEIARGHWGLTKSDPLHVANSRDAYKRAAESGLLVFAPLTEMTEEFMRNSLGEMNRIRSSGQLTRATSPAPSRQG</sequence>
<keyword evidence="7" id="KW-1185">Reference proteome</keyword>
<dbReference type="GeneID" id="9837603"/>
<feature type="compositionally biased region" description="Acidic residues" evidence="4">
    <location>
        <begin position="238"/>
        <end position="260"/>
    </location>
</feature>
<feature type="region of interest" description="Disordered" evidence="4">
    <location>
        <begin position="233"/>
        <end position="303"/>
    </location>
</feature>
<dbReference type="Gene3D" id="3.30.40.10">
    <property type="entry name" value="Zinc/RING finger domain, C3HC4 (zinc finger)"/>
    <property type="match status" value="1"/>
</dbReference>
<dbReference type="SUPFAM" id="SSF143456">
    <property type="entry name" value="VC0467-like"/>
    <property type="match status" value="1"/>
</dbReference>
<dbReference type="InParanoid" id="Q00WL0"/>
<dbReference type="OrthoDB" id="264354at2759"/>
<dbReference type="SMART" id="SM00744">
    <property type="entry name" value="RINGv"/>
    <property type="match status" value="1"/>
</dbReference>
<keyword evidence="3" id="KW-0862">Zinc</keyword>
<reference evidence="7" key="1">
    <citation type="journal article" date="2006" name="Proc. Natl. Acad. Sci. U.S.A.">
        <title>Genome analysis of the smallest free-living eukaryote Ostreococcus tauri unveils many unique features.</title>
        <authorList>
            <person name="Derelle E."/>
            <person name="Ferraz C."/>
            <person name="Rombauts S."/>
            <person name="Rouze P."/>
            <person name="Worden A.Z."/>
            <person name="Robbens S."/>
            <person name="Partensky F."/>
            <person name="Degroeve S."/>
            <person name="Echeynie S."/>
            <person name="Cooke R."/>
            <person name="Saeys Y."/>
            <person name="Wuyts J."/>
            <person name="Jabbari K."/>
            <person name="Bowler C."/>
            <person name="Panaud O."/>
            <person name="Piegu B."/>
            <person name="Ball S.G."/>
            <person name="Ral J.-P."/>
            <person name="Bouget F.-Y."/>
            <person name="Piganeau G."/>
            <person name="De Baets B."/>
            <person name="Picard A."/>
            <person name="Delseny M."/>
            <person name="Demaille J."/>
            <person name="Van de Peer Y."/>
            <person name="Moreau H."/>
        </authorList>
    </citation>
    <scope>NUCLEOTIDE SEQUENCE [LARGE SCALE GENOMIC DNA]</scope>
    <source>
        <strain evidence="7">OTTH 0595 / CCAP 157/2 / RCC745</strain>
    </source>
</reference>
<dbReference type="GO" id="GO:0008270">
    <property type="term" value="F:zinc ion binding"/>
    <property type="evidence" value="ECO:0007669"/>
    <property type="project" value="UniProtKB-KW"/>
</dbReference>
<evidence type="ECO:0000256" key="2">
    <source>
        <dbReference type="ARBA" id="ARBA00022771"/>
    </source>
</evidence>
<protein>
    <submittedName>
        <fullName evidence="6">Zinc finger, RING-CH-type</fullName>
    </submittedName>
</protein>
<dbReference type="InterPro" id="IPR013083">
    <property type="entry name" value="Znf_RING/FYVE/PHD"/>
</dbReference>
<evidence type="ECO:0000256" key="4">
    <source>
        <dbReference type="SAM" id="MobiDB-lite"/>
    </source>
</evidence>
<feature type="region of interest" description="Disordered" evidence="4">
    <location>
        <begin position="152"/>
        <end position="183"/>
    </location>
</feature>
<keyword evidence="2" id="KW-0863">Zinc-finger</keyword>
<dbReference type="Proteomes" id="UP000009170">
    <property type="component" value="Unassembled WGS sequence"/>
</dbReference>
<dbReference type="CDD" id="cd16495">
    <property type="entry name" value="RING_CH-C4HC3_MARCH"/>
    <property type="match status" value="1"/>
</dbReference>
<dbReference type="InterPro" id="IPR011016">
    <property type="entry name" value="Znf_RING-CH"/>
</dbReference>
<organism evidence="6 7">
    <name type="scientific">Ostreococcus tauri</name>
    <name type="common">Marine green alga</name>
    <dbReference type="NCBI Taxonomy" id="70448"/>
    <lineage>
        <taxon>Eukaryota</taxon>
        <taxon>Viridiplantae</taxon>
        <taxon>Chlorophyta</taxon>
        <taxon>Mamiellophyceae</taxon>
        <taxon>Mamiellales</taxon>
        <taxon>Bathycoccaceae</taxon>
        <taxon>Ostreococcus</taxon>
    </lineage>
</organism>
<name>Q00WL0_OSTTA</name>
<proteinExistence type="predicted"/>
<accession>Q00WL0</accession>
<feature type="compositionally biased region" description="Basic and acidic residues" evidence="4">
    <location>
        <begin position="261"/>
        <end position="275"/>
    </location>
</feature>
<feature type="compositionally biased region" description="Acidic residues" evidence="4">
    <location>
        <begin position="276"/>
        <end position="289"/>
    </location>
</feature>
<dbReference type="KEGG" id="ota:OT_ostta14g00020"/>
<dbReference type="Pfam" id="PF12906">
    <property type="entry name" value="RINGv"/>
    <property type="match status" value="1"/>
</dbReference>
<keyword evidence="1" id="KW-0479">Metal-binding</keyword>
<feature type="compositionally biased region" description="Basic and acidic residues" evidence="4">
    <location>
        <begin position="163"/>
        <end position="183"/>
    </location>
</feature>
<dbReference type="OMA" id="FAPVSEM"/>
<dbReference type="AlphaFoldDB" id="Q00WL0"/>
<dbReference type="RefSeq" id="XP_003082793.1">
    <property type="nucleotide sequence ID" value="XM_003082745.1"/>
</dbReference>
<dbReference type="EMBL" id="CAID01000014">
    <property type="protein sequence ID" value="CAL56748.1"/>
    <property type="molecule type" value="Genomic_DNA"/>
</dbReference>
<dbReference type="SUPFAM" id="SSF57850">
    <property type="entry name" value="RING/U-box"/>
    <property type="match status" value="1"/>
</dbReference>
<dbReference type="Gene3D" id="3.40.1740.10">
    <property type="entry name" value="VC0467-like"/>
    <property type="match status" value="1"/>
</dbReference>
<evidence type="ECO:0000256" key="1">
    <source>
        <dbReference type="ARBA" id="ARBA00022723"/>
    </source>
</evidence>
<feature type="domain" description="RING-CH-type" evidence="5">
    <location>
        <begin position="5"/>
        <end position="84"/>
    </location>
</feature>
<evidence type="ECO:0000256" key="3">
    <source>
        <dbReference type="ARBA" id="ARBA00022833"/>
    </source>
</evidence>
<evidence type="ECO:0000259" key="5">
    <source>
        <dbReference type="PROSITE" id="PS51292"/>
    </source>
</evidence>
<comment type="caution">
    <text evidence="6">The sequence shown here is derived from an EMBL/GenBank/DDBJ whole genome shotgun (WGS) entry which is preliminary data.</text>
</comment>
<reference evidence="6 7" key="2">
    <citation type="journal article" date="2014" name="BMC Genomics">
        <title>An improved genome of the model marine alga Ostreococcus tauri unfolds by assessing Illumina de novo assemblies.</title>
        <authorList>
            <person name="Blanc-Mathieu R."/>
            <person name="Verhelst B."/>
            <person name="Derelle E."/>
            <person name="Rombauts S."/>
            <person name="Bouget F.Y."/>
            <person name="Carre I."/>
            <person name="Chateau A."/>
            <person name="Eyre-Walker A."/>
            <person name="Grimsley N."/>
            <person name="Moreau H."/>
            <person name="Piegu B."/>
            <person name="Rivals E."/>
            <person name="Schackwitz W."/>
            <person name="Van de Peer Y."/>
            <person name="Piganeau G."/>
        </authorList>
    </citation>
    <scope>NUCLEOTIDE SEQUENCE [LARGE SCALE GENOMIC DNA]</scope>
    <source>
        <strain evidence="7">OTTH 0595 / CCAP 157/2 / RCC745</strain>
    </source>
</reference>
<gene>
    <name evidence="6" type="ORF">OT_ostta14g00020</name>
</gene>
<evidence type="ECO:0000313" key="7">
    <source>
        <dbReference type="Proteomes" id="UP000009170"/>
    </source>
</evidence>
<evidence type="ECO:0000313" key="6">
    <source>
        <dbReference type="EMBL" id="CAL56748.1"/>
    </source>
</evidence>